<name>A0A8H7BJ03_9FUNG</name>
<sequence length="319" mass="36829">MDNIYRRAKRIIAAPDLCYCDEYPYQNHVTKHDIAFLHGNSLYRHGENILLEDKQSEASQGTRINLKMIREWPRRCWVISERTIGVKDNKLDIIILSANGAKIPYWQSNTLLHINWIIDFTPSALIDAIINSGSSKYIDRLYAILPHTKYKDAVSKLVDEDKDIKSIMDLKMTLLDILDSEGKNGLLWQMISFDNDFQSMLPTFADDQEPEAAFIYANQEHYCKLEATLQDGKPAVKVSGYYSIKSYPTAHLQLNKLIGVQLESVVDILLVRERRGYFSNLWQQCLRCGQSNGIWLVDSIVNEVVSEDEHYKRGEFILF</sequence>
<protein>
    <submittedName>
        <fullName evidence="1">Uncharacterized protein</fullName>
    </submittedName>
</protein>
<evidence type="ECO:0000313" key="2">
    <source>
        <dbReference type="Proteomes" id="UP000605846"/>
    </source>
</evidence>
<comment type="caution">
    <text evidence="1">The sequence shown here is derived from an EMBL/GenBank/DDBJ whole genome shotgun (WGS) entry which is preliminary data.</text>
</comment>
<proteinExistence type="predicted"/>
<gene>
    <name evidence="1" type="ORF">EC973_005763</name>
</gene>
<reference evidence="1" key="1">
    <citation type="submission" date="2020-01" db="EMBL/GenBank/DDBJ databases">
        <title>Genome Sequencing of Three Apophysomyces-Like Fungal Strains Confirms a Novel Fungal Genus in the Mucoromycota with divergent Burkholderia-like Endosymbiotic Bacteria.</title>
        <authorList>
            <person name="Stajich J.E."/>
            <person name="Macias A.M."/>
            <person name="Carter-House D."/>
            <person name="Lovett B."/>
            <person name="Kasson L.R."/>
            <person name="Berry K."/>
            <person name="Grigoriev I."/>
            <person name="Chang Y."/>
            <person name="Spatafora J."/>
            <person name="Kasson M.T."/>
        </authorList>
    </citation>
    <scope>NUCLEOTIDE SEQUENCE</scope>
    <source>
        <strain evidence="1">NRRL A-21654</strain>
    </source>
</reference>
<dbReference type="AlphaFoldDB" id="A0A8H7BJ03"/>
<dbReference type="Proteomes" id="UP000605846">
    <property type="component" value="Unassembled WGS sequence"/>
</dbReference>
<organism evidence="1 2">
    <name type="scientific">Apophysomyces ossiformis</name>
    <dbReference type="NCBI Taxonomy" id="679940"/>
    <lineage>
        <taxon>Eukaryota</taxon>
        <taxon>Fungi</taxon>
        <taxon>Fungi incertae sedis</taxon>
        <taxon>Mucoromycota</taxon>
        <taxon>Mucoromycotina</taxon>
        <taxon>Mucoromycetes</taxon>
        <taxon>Mucorales</taxon>
        <taxon>Mucorineae</taxon>
        <taxon>Mucoraceae</taxon>
        <taxon>Apophysomyces</taxon>
    </lineage>
</organism>
<dbReference type="OrthoDB" id="5071163at2759"/>
<evidence type="ECO:0000313" key="1">
    <source>
        <dbReference type="EMBL" id="KAF7720929.1"/>
    </source>
</evidence>
<dbReference type="EMBL" id="JABAYA010000333">
    <property type="protein sequence ID" value="KAF7720929.1"/>
    <property type="molecule type" value="Genomic_DNA"/>
</dbReference>
<keyword evidence="2" id="KW-1185">Reference proteome</keyword>
<accession>A0A8H7BJ03</accession>